<evidence type="ECO:0000313" key="10">
    <source>
        <dbReference type="Proteomes" id="UP001583177"/>
    </source>
</evidence>
<comment type="caution">
    <text evidence="9">The sequence shown here is derived from an EMBL/GenBank/DDBJ whole genome shotgun (WGS) entry which is preliminary data.</text>
</comment>
<evidence type="ECO:0000259" key="8">
    <source>
        <dbReference type="Pfam" id="PF20684"/>
    </source>
</evidence>
<organism evidence="9 10">
    <name type="scientific">Diaporthe australafricana</name>
    <dbReference type="NCBI Taxonomy" id="127596"/>
    <lineage>
        <taxon>Eukaryota</taxon>
        <taxon>Fungi</taxon>
        <taxon>Dikarya</taxon>
        <taxon>Ascomycota</taxon>
        <taxon>Pezizomycotina</taxon>
        <taxon>Sordariomycetes</taxon>
        <taxon>Sordariomycetidae</taxon>
        <taxon>Diaporthales</taxon>
        <taxon>Diaporthaceae</taxon>
        <taxon>Diaporthe</taxon>
    </lineage>
</organism>
<keyword evidence="3 7" id="KW-1133">Transmembrane helix</keyword>
<comment type="similarity">
    <text evidence="5">Belongs to the SAT4 family.</text>
</comment>
<dbReference type="InterPro" id="IPR049326">
    <property type="entry name" value="Rhodopsin_dom_fungi"/>
</dbReference>
<reference evidence="9 10" key="1">
    <citation type="journal article" date="2024" name="IMA Fungus">
        <title>IMA Genome - F19 : A genome assembly and annotation guide to empower mycologists, including annotated draft genome sequences of Ceratocystis pirilliformis, Diaporthe australafricana, Fusarium ophioides, Paecilomyces lecythidis, and Sporothrix stenoceras.</title>
        <authorList>
            <person name="Aylward J."/>
            <person name="Wilson A.M."/>
            <person name="Visagie C.M."/>
            <person name="Spraker J."/>
            <person name="Barnes I."/>
            <person name="Buitendag C."/>
            <person name="Ceriani C."/>
            <person name="Del Mar Angel L."/>
            <person name="du Plessis D."/>
            <person name="Fuchs T."/>
            <person name="Gasser K."/>
            <person name="Kramer D."/>
            <person name="Li W."/>
            <person name="Munsamy K."/>
            <person name="Piso A."/>
            <person name="Price J.L."/>
            <person name="Sonnekus B."/>
            <person name="Thomas C."/>
            <person name="van der Nest A."/>
            <person name="van Dijk A."/>
            <person name="van Heerden A."/>
            <person name="van Vuuren N."/>
            <person name="Yilmaz N."/>
            <person name="Duong T.A."/>
            <person name="van der Merwe N.A."/>
            <person name="Wingfield M.J."/>
            <person name="Wingfield B.D."/>
        </authorList>
    </citation>
    <scope>NUCLEOTIDE SEQUENCE [LARGE SCALE GENOMIC DNA]</scope>
    <source>
        <strain evidence="9 10">CMW 18300</strain>
    </source>
</reference>
<feature type="domain" description="Rhodopsin" evidence="8">
    <location>
        <begin position="51"/>
        <end position="290"/>
    </location>
</feature>
<keyword evidence="2 7" id="KW-0812">Transmembrane</keyword>
<dbReference type="PANTHER" id="PTHR33048:SF158">
    <property type="entry name" value="MEMBRANE PROTEIN PTH11-LIKE, PUTATIVE-RELATED"/>
    <property type="match status" value="1"/>
</dbReference>
<keyword evidence="4 7" id="KW-0472">Membrane</keyword>
<gene>
    <name evidence="9" type="ORF">Daus18300_005082</name>
</gene>
<evidence type="ECO:0000256" key="4">
    <source>
        <dbReference type="ARBA" id="ARBA00023136"/>
    </source>
</evidence>
<feature type="region of interest" description="Disordered" evidence="6">
    <location>
        <begin position="1"/>
        <end position="25"/>
    </location>
</feature>
<feature type="transmembrane region" description="Helical" evidence="7">
    <location>
        <begin position="189"/>
        <end position="215"/>
    </location>
</feature>
<evidence type="ECO:0000256" key="1">
    <source>
        <dbReference type="ARBA" id="ARBA00004141"/>
    </source>
</evidence>
<accession>A0ABR3X514</accession>
<evidence type="ECO:0000256" key="6">
    <source>
        <dbReference type="SAM" id="MobiDB-lite"/>
    </source>
</evidence>
<comment type="subcellular location">
    <subcellularLocation>
        <location evidence="1">Membrane</location>
        <topology evidence="1">Multi-pass membrane protein</topology>
    </subcellularLocation>
</comment>
<evidence type="ECO:0000256" key="7">
    <source>
        <dbReference type="SAM" id="Phobius"/>
    </source>
</evidence>
<evidence type="ECO:0000256" key="5">
    <source>
        <dbReference type="ARBA" id="ARBA00038359"/>
    </source>
</evidence>
<evidence type="ECO:0000313" key="9">
    <source>
        <dbReference type="EMBL" id="KAL1870762.1"/>
    </source>
</evidence>
<evidence type="ECO:0000256" key="3">
    <source>
        <dbReference type="ARBA" id="ARBA00022989"/>
    </source>
</evidence>
<dbReference type="Proteomes" id="UP001583177">
    <property type="component" value="Unassembled WGS sequence"/>
</dbReference>
<feature type="transmembrane region" description="Helical" evidence="7">
    <location>
        <begin position="67"/>
        <end position="89"/>
    </location>
</feature>
<name>A0ABR3X514_9PEZI</name>
<feature type="transmembrane region" description="Helical" evidence="7">
    <location>
        <begin position="145"/>
        <end position="169"/>
    </location>
</feature>
<proteinExistence type="inferred from homology"/>
<evidence type="ECO:0000256" key="2">
    <source>
        <dbReference type="ARBA" id="ARBA00022692"/>
    </source>
</evidence>
<sequence length="405" mass="44301">MATTASSATPAPALPPPPGTTSNFDHPESLKGAINMAIGVSIPLTTIVFVLRMYVRIWIKGQWIGEDWLSLLAWIGTIAYSSTGAATMAHHGGEHQWDINRSQAKEAFYWFNVARVLYGITICMAKLAILCLYRRVFSVHRRSQFDITVIGLMVLLVLFYVATVIIKIFECLPRARIWDPSVPGHCIDMSMLLNVSGIFNTVTDLILVMMPFKVVWNLKLMTLKQKASVILAFTFGMCAPAFSLVGSVVRLRNTNDPDKTWVQPEIIMWGLAELTTGILCVCFPELGLLLKGEKRRPSVEASTGIREGRYRQQDAAFNGAHHNLLTLTTSLRTTRAMANASPGPGPGWNGGVTTMVTSTKGDDGAGGQCEHVELNEVKLIKRPAAAVIVEDGCPVQQSFGGSPIR</sequence>
<feature type="transmembrane region" description="Helical" evidence="7">
    <location>
        <begin position="33"/>
        <end position="55"/>
    </location>
</feature>
<dbReference type="InterPro" id="IPR052337">
    <property type="entry name" value="SAT4-like"/>
</dbReference>
<feature type="compositionally biased region" description="Low complexity" evidence="6">
    <location>
        <begin position="1"/>
        <end position="11"/>
    </location>
</feature>
<dbReference type="EMBL" id="JAWRVE010000036">
    <property type="protein sequence ID" value="KAL1870762.1"/>
    <property type="molecule type" value="Genomic_DNA"/>
</dbReference>
<dbReference type="Pfam" id="PF20684">
    <property type="entry name" value="Fung_rhodopsin"/>
    <property type="match status" value="1"/>
</dbReference>
<feature type="transmembrane region" description="Helical" evidence="7">
    <location>
        <begin position="227"/>
        <end position="246"/>
    </location>
</feature>
<keyword evidence="10" id="KW-1185">Reference proteome</keyword>
<feature type="transmembrane region" description="Helical" evidence="7">
    <location>
        <begin position="266"/>
        <end position="290"/>
    </location>
</feature>
<protein>
    <recommendedName>
        <fullName evidence="8">Rhodopsin domain-containing protein</fullName>
    </recommendedName>
</protein>
<feature type="transmembrane region" description="Helical" evidence="7">
    <location>
        <begin position="109"/>
        <end position="133"/>
    </location>
</feature>
<dbReference type="PANTHER" id="PTHR33048">
    <property type="entry name" value="PTH11-LIKE INTEGRAL MEMBRANE PROTEIN (AFU_ORTHOLOGUE AFUA_5G11245)"/>
    <property type="match status" value="1"/>
</dbReference>